<organism evidence="3 4">
    <name type="scientific">Haloplanus rallus</name>
    <dbReference type="NCBI Taxonomy" id="1816183"/>
    <lineage>
        <taxon>Archaea</taxon>
        <taxon>Methanobacteriati</taxon>
        <taxon>Methanobacteriota</taxon>
        <taxon>Stenosarchaea group</taxon>
        <taxon>Halobacteria</taxon>
        <taxon>Halobacteriales</taxon>
        <taxon>Haloferacaceae</taxon>
        <taxon>Haloplanus</taxon>
    </lineage>
</organism>
<dbReference type="Pfam" id="PF25938">
    <property type="entry name" value="DUF7981"/>
    <property type="match status" value="1"/>
</dbReference>
<dbReference type="AlphaFoldDB" id="A0A6B9F8Z0"/>
<keyword evidence="1" id="KW-0472">Membrane</keyword>
<dbReference type="EMBL" id="CP034345">
    <property type="protein sequence ID" value="QGX94957.1"/>
    <property type="molecule type" value="Genomic_DNA"/>
</dbReference>
<keyword evidence="4" id="KW-1185">Reference proteome</keyword>
<evidence type="ECO:0000313" key="4">
    <source>
        <dbReference type="Proteomes" id="UP000428325"/>
    </source>
</evidence>
<keyword evidence="1" id="KW-0812">Transmembrane</keyword>
<feature type="domain" description="DUF7981" evidence="2">
    <location>
        <begin position="1"/>
        <end position="67"/>
    </location>
</feature>
<gene>
    <name evidence="3" type="ORF">EI982_09230</name>
</gene>
<reference evidence="3 4" key="1">
    <citation type="submission" date="2018-12" db="EMBL/GenBank/DDBJ databases">
        <title>Complete genome sequence of Haloplanus rallus MBLA0036.</title>
        <authorList>
            <person name="Nam Y.-d."/>
            <person name="Kang J."/>
            <person name="Chung W.-H."/>
            <person name="Park Y.S."/>
        </authorList>
    </citation>
    <scope>NUCLEOTIDE SEQUENCE [LARGE SCALE GENOMIC DNA]</scope>
    <source>
        <strain evidence="3 4">MBLA0036</strain>
    </source>
</reference>
<feature type="transmembrane region" description="Helical" evidence="1">
    <location>
        <begin position="39"/>
        <end position="58"/>
    </location>
</feature>
<dbReference type="InterPro" id="IPR058287">
    <property type="entry name" value="DUF7981"/>
</dbReference>
<keyword evidence="1" id="KW-1133">Transmembrane helix</keyword>
<accession>A0A6B9F8Z0</accession>
<evidence type="ECO:0000313" key="3">
    <source>
        <dbReference type="EMBL" id="QGX94957.1"/>
    </source>
</evidence>
<name>A0A6B9F8Z0_9EURY</name>
<evidence type="ECO:0000259" key="2">
    <source>
        <dbReference type="Pfam" id="PF25938"/>
    </source>
</evidence>
<dbReference type="KEGG" id="hra:EI982_09230"/>
<dbReference type="GeneID" id="99246222"/>
<evidence type="ECO:0000256" key="1">
    <source>
        <dbReference type="SAM" id="Phobius"/>
    </source>
</evidence>
<dbReference type="Proteomes" id="UP000428325">
    <property type="component" value="Chromosome"/>
</dbReference>
<dbReference type="RefSeq" id="WP_157689414.1">
    <property type="nucleotide sequence ID" value="NZ_CP034345.1"/>
</dbReference>
<sequence length="68" mass="7037">MTTQRTSSLLWGLVGALAFLVLAQGYRLLLGPLGPGPLALGAVALLVGAVATGLTHVLEPRMRGKERS</sequence>
<proteinExistence type="predicted"/>
<protein>
    <recommendedName>
        <fullName evidence="2">DUF7981 domain-containing protein</fullName>
    </recommendedName>
</protein>